<proteinExistence type="predicted"/>
<keyword evidence="2" id="KW-1185">Reference proteome</keyword>
<organism evidence="1 2">
    <name type="scientific">Lentinula aff. lateritia</name>
    <dbReference type="NCBI Taxonomy" id="2804960"/>
    <lineage>
        <taxon>Eukaryota</taxon>
        <taxon>Fungi</taxon>
        <taxon>Dikarya</taxon>
        <taxon>Basidiomycota</taxon>
        <taxon>Agaricomycotina</taxon>
        <taxon>Agaricomycetes</taxon>
        <taxon>Agaricomycetidae</taxon>
        <taxon>Agaricales</taxon>
        <taxon>Marasmiineae</taxon>
        <taxon>Omphalotaceae</taxon>
        <taxon>Lentinula</taxon>
    </lineage>
</organism>
<accession>A0ACC1TM64</accession>
<protein>
    <submittedName>
        <fullName evidence="1">Uncharacterized protein</fullName>
    </submittedName>
</protein>
<dbReference type="Proteomes" id="UP001163835">
    <property type="component" value="Unassembled WGS sequence"/>
</dbReference>
<sequence length="188" mass="20177">MFFITKIASGSISKTSMIFIAGLLCTVCTSAAPLDNPSAFPLNVRDNKPVISFTPGITENNDPDQNLVVQESILELLKLGNGKILQYKPVYVLMAGLTWENYPANPHSLALADSGISFTVDGISTVTRRIKGKIVQNENGIIDGSLRSSTVSLLTVENSVVTQAQFKKNPKKKGGAQKAPSLPQVSEE</sequence>
<gene>
    <name evidence="1" type="ORF">F5876DRAFT_81360</name>
</gene>
<reference evidence="1" key="1">
    <citation type="submission" date="2022-09" db="EMBL/GenBank/DDBJ databases">
        <title>A Global Phylogenomic Analysis of the Shiitake Genus Lentinula.</title>
        <authorList>
            <consortium name="DOE Joint Genome Institute"/>
            <person name="Sierra-Patev S."/>
            <person name="Min B."/>
            <person name="Naranjo-Ortiz M."/>
            <person name="Looney B."/>
            <person name="Konkel Z."/>
            <person name="Slot J.C."/>
            <person name="Sakamoto Y."/>
            <person name="Steenwyk J.L."/>
            <person name="Rokas A."/>
            <person name="Carro J."/>
            <person name="Camarero S."/>
            <person name="Ferreira P."/>
            <person name="Molpeceres G."/>
            <person name="Ruiz-Duenas F.J."/>
            <person name="Serrano A."/>
            <person name="Henrissat B."/>
            <person name="Drula E."/>
            <person name="Hughes K.W."/>
            <person name="Mata J.L."/>
            <person name="Ishikawa N.K."/>
            <person name="Vargas-Isla R."/>
            <person name="Ushijima S."/>
            <person name="Smith C.A."/>
            <person name="Ahrendt S."/>
            <person name="Andreopoulos W."/>
            <person name="He G."/>
            <person name="Labutti K."/>
            <person name="Lipzen A."/>
            <person name="Ng V."/>
            <person name="Riley R."/>
            <person name="Sandor L."/>
            <person name="Barry K."/>
            <person name="Martinez A.T."/>
            <person name="Xiao Y."/>
            <person name="Gibbons J.G."/>
            <person name="Terashima K."/>
            <person name="Grigoriev I.V."/>
            <person name="Hibbett D.S."/>
        </authorList>
    </citation>
    <scope>NUCLEOTIDE SEQUENCE</scope>
    <source>
        <strain evidence="1">TMI1499</strain>
    </source>
</reference>
<dbReference type="EMBL" id="MU795524">
    <property type="protein sequence ID" value="KAJ3805817.1"/>
    <property type="molecule type" value="Genomic_DNA"/>
</dbReference>
<evidence type="ECO:0000313" key="1">
    <source>
        <dbReference type="EMBL" id="KAJ3805817.1"/>
    </source>
</evidence>
<name>A0ACC1TM64_9AGAR</name>
<evidence type="ECO:0000313" key="2">
    <source>
        <dbReference type="Proteomes" id="UP001163835"/>
    </source>
</evidence>
<comment type="caution">
    <text evidence="1">The sequence shown here is derived from an EMBL/GenBank/DDBJ whole genome shotgun (WGS) entry which is preliminary data.</text>
</comment>